<dbReference type="GO" id="GO:0006357">
    <property type="term" value="P:regulation of transcription by RNA polymerase II"/>
    <property type="evidence" value="ECO:0007669"/>
    <property type="project" value="TreeGrafter"/>
</dbReference>
<feature type="compositionally biased region" description="Low complexity" evidence="1">
    <location>
        <begin position="344"/>
        <end position="357"/>
    </location>
</feature>
<dbReference type="Proteomes" id="UP001190640">
    <property type="component" value="Chromosome 13"/>
</dbReference>
<sequence>MLLVSPRVEAPRMEPHIPLQGSIKRKLEDDSSPASHTMPDVIFASENKRLCLDDVTLSMGQGANPVSCPDMQQSPFSASHSASSIGVQGHAMLLENNHMNGSSIGSPFSVPPNTEAGQKGSIVSQNSMGHYDEKGSNIQSVDQELQDLLEELTKMPEPSPNELDLEKILGSKPEEPLGSLGHPQPTINNTPKSSPQTPHMENHVPSKEFSPGCNPTSGGSPQMRPSSAGAIYPVPSQNKPVASPISSTAPSKNQAQSMLSVPLPNMTSSNWHAQQLKQLAASKQVPAAKHQAPSWSNMSSQGLSPPYRQGSSPHHQPFSPQNVMVSSMSSNGLPGNNIQSPQNSLLSSITSNSNPSSGPSPPFGSEKISSPVLNQQPFSPPNPILSNISATSIPTNSIKSPQNNLVSANTGPSPPYRPEKLSSPALHQPPFSPQSTLIPNITPTSNPTSMQSSLFKPMSAAQSKNMNLIMQQPSNGLQTGLVTEGPVGQDQFSFTNTKPLSHFTSESTAPQKMSPMTSGPGQQSLIHYLQQQQQQQQQQQAATSQQSQQVNNSQFIHQQLRQLMQPSRMQRHVQPSQARQDQNSGIVASLQEATTVPNAGPARPMVNGYTMRNHILKQQIIRRQQLQEKQRHGMMGVASEQRSAFVGQQMNQFPAVSQPMPTDCSQSMQTPPPNHRIMPSAQGMLQNALGSVLTPAAMNQNNGAMVMIPHNPSKQPGMFPPNSDFSLPLRPSQNSLGMNSGCQTVHSHPAARPGLALSGFSTGSLVNPPSAQQHLRQPSMPRIPNVYSNSSAQMWTPTGVPRMPNQSQMDASMQQFSSSPLFSKQNTRPNITGQSFSHQAVVPPNQIAPGVQARQMQKVNLGQSGQNMAIPNNQNLRHNLTRGPLPAGMNVMKSMPQGVTGFNQLSPAQAVGPPTYPGSTGQPSGTFGRMSTAAELPPQYDFVAQPNSSILPGNCSEADFIDSLMKSSSSGGGTDEDWLNNLTMIDDILGQHVQSSGHV</sequence>
<gene>
    <name evidence="3" type="primary">MAMLD1</name>
</gene>
<feature type="compositionally biased region" description="Polar residues" evidence="1">
    <location>
        <begin position="108"/>
        <end position="128"/>
    </location>
</feature>
<evidence type="ECO:0000313" key="3">
    <source>
        <dbReference type="RefSeq" id="XP_054852905.1"/>
    </source>
</evidence>
<dbReference type="InterPro" id="IPR026131">
    <property type="entry name" value="MAMLD1"/>
</dbReference>
<feature type="compositionally biased region" description="Polar residues" evidence="1">
    <location>
        <begin position="235"/>
        <end position="256"/>
    </location>
</feature>
<dbReference type="AlphaFoldDB" id="A0AA97LEJ4"/>
<feature type="compositionally biased region" description="Polar residues" evidence="1">
    <location>
        <begin position="293"/>
        <end position="343"/>
    </location>
</feature>
<evidence type="ECO:0000313" key="2">
    <source>
        <dbReference type="Proteomes" id="UP001190640"/>
    </source>
</evidence>
<dbReference type="RefSeq" id="XP_054852905.1">
    <property type="nucleotide sequence ID" value="XM_054996930.1"/>
</dbReference>
<feature type="compositionally biased region" description="Polar residues" evidence="1">
    <location>
        <begin position="367"/>
        <end position="377"/>
    </location>
</feature>
<feature type="region of interest" description="Disordered" evidence="1">
    <location>
        <begin position="1"/>
        <end position="35"/>
    </location>
</feature>
<reference evidence="3" key="1">
    <citation type="submission" date="2025-08" db="UniProtKB">
        <authorList>
            <consortium name="RefSeq"/>
        </authorList>
    </citation>
    <scope>IDENTIFICATION</scope>
    <source>
        <tissue evidence="3">Blood</tissue>
    </source>
</reference>
<feature type="region of interest" description="Disordered" evidence="1">
    <location>
        <begin position="905"/>
        <end position="930"/>
    </location>
</feature>
<feature type="compositionally biased region" description="Low complexity" evidence="1">
    <location>
        <begin position="530"/>
        <end position="549"/>
    </location>
</feature>
<feature type="region of interest" description="Disordered" evidence="1">
    <location>
        <begin position="108"/>
        <end position="134"/>
    </location>
</feature>
<feature type="region of interest" description="Disordered" evidence="1">
    <location>
        <begin position="172"/>
        <end position="256"/>
    </location>
</feature>
<feature type="compositionally biased region" description="Polar residues" evidence="1">
    <location>
        <begin position="185"/>
        <end position="199"/>
    </location>
</feature>
<protein>
    <submittedName>
        <fullName evidence="3">Mastermind-like domain-containing protein 1</fullName>
    </submittedName>
</protein>
<dbReference type="PANTHER" id="PTHR15275">
    <property type="entry name" value="CG1 PROTEIN/F18"/>
    <property type="match status" value="1"/>
</dbReference>
<keyword evidence="2" id="KW-1185">Reference proteome</keyword>
<dbReference type="KEGG" id="emc:129341646"/>
<feature type="compositionally biased region" description="Polar residues" evidence="1">
    <location>
        <begin position="384"/>
        <end position="411"/>
    </location>
</feature>
<evidence type="ECO:0000256" key="1">
    <source>
        <dbReference type="SAM" id="MobiDB-lite"/>
    </source>
</evidence>
<proteinExistence type="predicted"/>
<feature type="compositionally biased region" description="Polar residues" evidence="1">
    <location>
        <begin position="497"/>
        <end position="525"/>
    </location>
</feature>
<feature type="compositionally biased region" description="Polar residues" evidence="1">
    <location>
        <begin position="213"/>
        <end position="225"/>
    </location>
</feature>
<feature type="region of interest" description="Disordered" evidence="1">
    <location>
        <begin position="497"/>
        <end position="552"/>
    </location>
</feature>
<organism evidence="2 3">
    <name type="scientific">Eublepharis macularius</name>
    <name type="common">Leopard gecko</name>
    <name type="synonym">Cyrtodactylus macularius</name>
    <dbReference type="NCBI Taxonomy" id="481883"/>
    <lineage>
        <taxon>Eukaryota</taxon>
        <taxon>Metazoa</taxon>
        <taxon>Chordata</taxon>
        <taxon>Craniata</taxon>
        <taxon>Vertebrata</taxon>
        <taxon>Euteleostomi</taxon>
        <taxon>Lepidosauria</taxon>
        <taxon>Squamata</taxon>
        <taxon>Bifurcata</taxon>
        <taxon>Gekkota</taxon>
        <taxon>Eublepharidae</taxon>
        <taxon>Eublepharinae</taxon>
        <taxon>Eublepharis</taxon>
    </lineage>
</organism>
<feature type="region of interest" description="Disordered" evidence="1">
    <location>
        <begin position="279"/>
        <end position="430"/>
    </location>
</feature>
<name>A0AA97LEJ4_EUBMA</name>
<dbReference type="GO" id="GO:0016604">
    <property type="term" value="C:nuclear body"/>
    <property type="evidence" value="ECO:0007669"/>
    <property type="project" value="TreeGrafter"/>
</dbReference>
<accession>A0AA97LEJ4</accession>
<dbReference type="CTD" id="10046"/>
<dbReference type="PANTHER" id="PTHR15275:SF0">
    <property type="entry name" value="MASTERMIND-LIKE DOMAIN-CONTAINING PROTEIN 1"/>
    <property type="match status" value="1"/>
</dbReference>
<dbReference type="GeneID" id="129341646"/>